<dbReference type="OrthoDB" id="6365676at2759"/>
<dbReference type="Proteomes" id="UP000256690">
    <property type="component" value="Unassembled WGS sequence"/>
</dbReference>
<dbReference type="EMBL" id="PVWQ01000002">
    <property type="protein sequence ID" value="RDW90739.1"/>
    <property type="molecule type" value="Genomic_DNA"/>
</dbReference>
<dbReference type="AlphaFoldDB" id="A0A3D8SWV5"/>
<protein>
    <submittedName>
        <fullName evidence="1">Uncharacterized protein</fullName>
    </submittedName>
</protein>
<sequence length="388" mass="43493">MPSLPPELILLIVEALIPSSPPIFPPGHAVTRTLLSLTLTCKLTHRLAQELLFTHCLHLNSGKRIHDAVNQSSLCKISPHGSNKVEATRARSLFLAFPSAPTLNLNSTDTQIIQLLSTFNTEIRRLVIDLPLRNLIYDNAPATYDDSSPQREITRAICRLKAVEEFCCQRDGLGAAPYRQPWLDTYEIHLWTLDSALLWSRLRRLALCNPSFDSLFIFSLRFCRNLTHLAFTCPATIEEEYEESQLKLLDVDVAQTWSALERVLIIQGDGPLETTERWDFWENRLVRQHSGRGNWGRSFLGTLMLAVQNAARSRADFRPELVYIDAPKTAQFDAEDYATFQEWTGARALDGSLWEYPGLVYDVDAHGGVAAAMVAGAGGGSPVYQPND</sequence>
<keyword evidence="2" id="KW-1185">Reference proteome</keyword>
<comment type="caution">
    <text evidence="1">The sequence shown here is derived from an EMBL/GenBank/DDBJ whole genome shotgun (WGS) entry which is preliminary data.</text>
</comment>
<proteinExistence type="predicted"/>
<dbReference type="RefSeq" id="XP_026607693.1">
    <property type="nucleotide sequence ID" value="XM_026744530.1"/>
</dbReference>
<gene>
    <name evidence="1" type="ORF">DSM5745_02514</name>
</gene>
<organism evidence="1 2">
    <name type="scientific">Aspergillus mulundensis</name>
    <dbReference type="NCBI Taxonomy" id="1810919"/>
    <lineage>
        <taxon>Eukaryota</taxon>
        <taxon>Fungi</taxon>
        <taxon>Dikarya</taxon>
        <taxon>Ascomycota</taxon>
        <taxon>Pezizomycotina</taxon>
        <taxon>Eurotiomycetes</taxon>
        <taxon>Eurotiomycetidae</taxon>
        <taxon>Eurotiales</taxon>
        <taxon>Aspergillaceae</taxon>
        <taxon>Aspergillus</taxon>
        <taxon>Aspergillus subgen. Nidulantes</taxon>
    </lineage>
</organism>
<name>A0A3D8SWV5_9EURO</name>
<dbReference type="GeneID" id="38112884"/>
<evidence type="ECO:0000313" key="1">
    <source>
        <dbReference type="EMBL" id="RDW90739.1"/>
    </source>
</evidence>
<accession>A0A3D8SWV5</accession>
<reference evidence="1 2" key="1">
    <citation type="journal article" date="2018" name="IMA Fungus">
        <title>IMA Genome-F 9: Draft genome sequence of Annulohypoxylon stygium, Aspergillus mulundensis, Berkeleyomyces basicola (syn. Thielaviopsis basicola), Ceratocystis smalleyi, two Cercospora beticola strains, Coleophoma cylindrospora, Fusarium fracticaudum, Phialophora cf. hyalina, and Morchella septimelata.</title>
        <authorList>
            <person name="Wingfield B.D."/>
            <person name="Bills G.F."/>
            <person name="Dong Y."/>
            <person name="Huang W."/>
            <person name="Nel W.J."/>
            <person name="Swalarsk-Parry B.S."/>
            <person name="Vaghefi N."/>
            <person name="Wilken P.M."/>
            <person name="An Z."/>
            <person name="de Beer Z.W."/>
            <person name="De Vos L."/>
            <person name="Chen L."/>
            <person name="Duong T.A."/>
            <person name="Gao Y."/>
            <person name="Hammerbacher A."/>
            <person name="Kikkert J.R."/>
            <person name="Li Y."/>
            <person name="Li H."/>
            <person name="Li K."/>
            <person name="Li Q."/>
            <person name="Liu X."/>
            <person name="Ma X."/>
            <person name="Naidoo K."/>
            <person name="Pethybridge S.J."/>
            <person name="Sun J."/>
            <person name="Steenkamp E.T."/>
            <person name="van der Nest M.A."/>
            <person name="van Wyk S."/>
            <person name="Wingfield M.J."/>
            <person name="Xiong C."/>
            <person name="Yue Q."/>
            <person name="Zhang X."/>
        </authorList>
    </citation>
    <scope>NUCLEOTIDE SEQUENCE [LARGE SCALE GENOMIC DNA]</scope>
    <source>
        <strain evidence="1 2">DSM 5745</strain>
    </source>
</reference>
<evidence type="ECO:0000313" key="2">
    <source>
        <dbReference type="Proteomes" id="UP000256690"/>
    </source>
</evidence>